<dbReference type="SMART" id="SM00530">
    <property type="entry name" value="HTH_XRE"/>
    <property type="match status" value="1"/>
</dbReference>
<feature type="region of interest" description="Disordered" evidence="1">
    <location>
        <begin position="150"/>
        <end position="186"/>
    </location>
</feature>
<dbReference type="OrthoDB" id="9797543at2"/>
<dbReference type="InterPro" id="IPR050400">
    <property type="entry name" value="Bact_Cytoskel_RodZ"/>
</dbReference>
<keyword evidence="2" id="KW-1133">Transmembrane helix</keyword>
<dbReference type="AlphaFoldDB" id="A0A4T2GLQ8"/>
<protein>
    <submittedName>
        <fullName evidence="4">Helix-turn-helix domain-containing protein</fullName>
    </submittedName>
</protein>
<comment type="caution">
    <text evidence="4">The sequence shown here is derived from an EMBL/GenBank/DDBJ whole genome shotgun (WGS) entry which is preliminary data.</text>
</comment>
<dbReference type="Proteomes" id="UP000305165">
    <property type="component" value="Unassembled WGS sequence"/>
</dbReference>
<keyword evidence="2" id="KW-0812">Transmembrane</keyword>
<dbReference type="InterPro" id="IPR010982">
    <property type="entry name" value="Lambda_DNA-bd_dom_sf"/>
</dbReference>
<keyword evidence="2" id="KW-0472">Membrane</keyword>
<name>A0A4T2GLQ8_STRSU</name>
<proteinExistence type="predicted"/>
<evidence type="ECO:0000256" key="2">
    <source>
        <dbReference type="SAM" id="Phobius"/>
    </source>
</evidence>
<feature type="domain" description="HTH cro/C1-type" evidence="3">
    <location>
        <begin position="10"/>
        <end position="70"/>
    </location>
</feature>
<dbReference type="GO" id="GO:0003677">
    <property type="term" value="F:DNA binding"/>
    <property type="evidence" value="ECO:0007669"/>
    <property type="project" value="InterPro"/>
</dbReference>
<feature type="compositionally biased region" description="Low complexity" evidence="1">
    <location>
        <begin position="150"/>
        <end position="185"/>
    </location>
</feature>
<dbReference type="Pfam" id="PF13413">
    <property type="entry name" value="HTH_25"/>
    <property type="match status" value="1"/>
</dbReference>
<organism evidence="4 5">
    <name type="scientific">Streptococcus suis</name>
    <dbReference type="NCBI Taxonomy" id="1307"/>
    <lineage>
        <taxon>Bacteria</taxon>
        <taxon>Bacillati</taxon>
        <taxon>Bacillota</taxon>
        <taxon>Bacilli</taxon>
        <taxon>Lactobacillales</taxon>
        <taxon>Streptococcaceae</taxon>
        <taxon>Streptococcus</taxon>
    </lineage>
</organism>
<dbReference type="PANTHER" id="PTHR34475:SF1">
    <property type="entry name" value="CYTOSKELETON PROTEIN RODZ"/>
    <property type="match status" value="1"/>
</dbReference>
<sequence length="283" mass="30812">MRQKSIGEVLRSARESRDWSLAEVQRMTKIHSNYLQALEYNDFDYLPDEETTISVLRSYADVLDLDADVLVDAFEHQSLVQYFEAGEEVDIEHKWRRRQKTKRKGKSFLPLVYLLLSALMILIFVTYVVYQRYQMQLLVNQQTSSSYVVSSSSSSTASSSPSNSSSSTSATSSSTTTSSTTSLTSSGGGQVLYVTVPHQETAVTVTLSVTDATSWVSLSNSDIAGGVTLSPENPKVEATIYQGSTAAELILGVVDGVEVTIAGQKVDTSSLNDTAASLVLTLE</sequence>
<evidence type="ECO:0000313" key="5">
    <source>
        <dbReference type="Proteomes" id="UP000305165"/>
    </source>
</evidence>
<dbReference type="PANTHER" id="PTHR34475">
    <property type="match status" value="1"/>
</dbReference>
<evidence type="ECO:0000313" key="4">
    <source>
        <dbReference type="EMBL" id="TIH99263.1"/>
    </source>
</evidence>
<dbReference type="InterPro" id="IPR001387">
    <property type="entry name" value="Cro/C1-type_HTH"/>
</dbReference>
<dbReference type="SUPFAM" id="SSF47413">
    <property type="entry name" value="lambda repressor-like DNA-binding domains"/>
    <property type="match status" value="1"/>
</dbReference>
<gene>
    <name evidence="4" type="ORF">FAJ39_06790</name>
</gene>
<dbReference type="Gene3D" id="1.10.260.40">
    <property type="entry name" value="lambda repressor-like DNA-binding domains"/>
    <property type="match status" value="1"/>
</dbReference>
<evidence type="ECO:0000256" key="1">
    <source>
        <dbReference type="SAM" id="MobiDB-lite"/>
    </source>
</evidence>
<feature type="transmembrane region" description="Helical" evidence="2">
    <location>
        <begin position="108"/>
        <end position="130"/>
    </location>
</feature>
<reference evidence="4 5" key="1">
    <citation type="submission" date="2019-04" db="EMBL/GenBank/DDBJ databases">
        <title>Genome analysis of Streptococcus suis strain WUSS424.</title>
        <authorList>
            <person name="Chen H."/>
            <person name="Gao X."/>
            <person name="Wu Z."/>
        </authorList>
    </citation>
    <scope>NUCLEOTIDE SEQUENCE [LARGE SCALE GENOMIC DNA]</scope>
    <source>
        <strain evidence="4 5">WUSS424</strain>
    </source>
</reference>
<evidence type="ECO:0000259" key="3">
    <source>
        <dbReference type="PROSITE" id="PS50943"/>
    </source>
</evidence>
<dbReference type="PROSITE" id="PS50943">
    <property type="entry name" value="HTH_CROC1"/>
    <property type="match status" value="1"/>
</dbReference>
<dbReference type="EMBL" id="SSXO01000004">
    <property type="protein sequence ID" value="TIH99263.1"/>
    <property type="molecule type" value="Genomic_DNA"/>
</dbReference>
<accession>A0A4T2GLQ8</accession>